<dbReference type="GO" id="GO:0005524">
    <property type="term" value="F:ATP binding"/>
    <property type="evidence" value="ECO:0007669"/>
    <property type="project" value="UniProtKB-KW"/>
</dbReference>
<evidence type="ECO:0000256" key="3">
    <source>
        <dbReference type="ARBA" id="ARBA00022840"/>
    </source>
</evidence>
<name>A0A9X1N8N3_9ACTN</name>
<gene>
    <name evidence="7" type="ORF">LR394_05965</name>
</gene>
<evidence type="ECO:0000256" key="2">
    <source>
        <dbReference type="ARBA" id="ARBA00022741"/>
    </source>
</evidence>
<dbReference type="Pfam" id="PF00012">
    <property type="entry name" value="HSP70"/>
    <property type="match status" value="2"/>
</dbReference>
<feature type="transmembrane region" description="Helical" evidence="6">
    <location>
        <begin position="586"/>
        <end position="605"/>
    </location>
</feature>
<keyword evidence="5" id="KW-0143">Chaperone</keyword>
<dbReference type="InterPro" id="IPR018181">
    <property type="entry name" value="Heat_shock_70_CS"/>
</dbReference>
<dbReference type="Proteomes" id="UP001138997">
    <property type="component" value="Unassembled WGS sequence"/>
</dbReference>
<feature type="transmembrane region" description="Helical" evidence="6">
    <location>
        <begin position="546"/>
        <end position="566"/>
    </location>
</feature>
<dbReference type="PANTHER" id="PTHR45639">
    <property type="entry name" value="HSC70CB, ISOFORM G-RELATED"/>
    <property type="match status" value="1"/>
</dbReference>
<dbReference type="InterPro" id="IPR013126">
    <property type="entry name" value="Hsp_70_fam"/>
</dbReference>
<dbReference type="PANTHER" id="PTHR45639:SF34">
    <property type="entry name" value="CHAPERONE PROTEIN DNAK"/>
    <property type="match status" value="1"/>
</dbReference>
<comment type="similarity">
    <text evidence="1">Belongs to the heat shock protein 70 family.</text>
</comment>
<evidence type="ECO:0000313" key="8">
    <source>
        <dbReference type="Proteomes" id="UP001138997"/>
    </source>
</evidence>
<dbReference type="FunFam" id="3.30.420.40:FF:000028">
    <property type="entry name" value="heat shock 70 kDa protein-like"/>
    <property type="match status" value="1"/>
</dbReference>
<dbReference type="Gene3D" id="3.90.640.10">
    <property type="entry name" value="Actin, Chain A, domain 4"/>
    <property type="match status" value="1"/>
</dbReference>
<comment type="caution">
    <text evidence="7">The sequence shown here is derived from an EMBL/GenBank/DDBJ whole genome shotgun (WGS) entry which is preliminary data.</text>
</comment>
<keyword evidence="8" id="KW-1185">Reference proteome</keyword>
<keyword evidence="2" id="KW-0547">Nucleotide-binding</keyword>
<evidence type="ECO:0000256" key="4">
    <source>
        <dbReference type="ARBA" id="ARBA00023016"/>
    </source>
</evidence>
<feature type="transmembrane region" description="Helical" evidence="6">
    <location>
        <begin position="506"/>
        <end position="525"/>
    </location>
</feature>
<dbReference type="GO" id="GO:0140662">
    <property type="term" value="F:ATP-dependent protein folding chaperone"/>
    <property type="evidence" value="ECO:0007669"/>
    <property type="project" value="InterPro"/>
</dbReference>
<evidence type="ECO:0000256" key="5">
    <source>
        <dbReference type="ARBA" id="ARBA00023186"/>
    </source>
</evidence>
<keyword evidence="3" id="KW-0067">ATP-binding</keyword>
<evidence type="ECO:0000256" key="6">
    <source>
        <dbReference type="SAM" id="Phobius"/>
    </source>
</evidence>
<reference evidence="7" key="1">
    <citation type="submission" date="2021-11" db="EMBL/GenBank/DDBJ databases">
        <title>Streptomyces corallinus and Kineosporia corallina sp. nov., two new coral-derived marine actinobacteria.</title>
        <authorList>
            <person name="Buangrab K."/>
            <person name="Sutthacheep M."/>
            <person name="Yeemin T."/>
            <person name="Harunari E."/>
            <person name="Igarashi Y."/>
            <person name="Sripreechasak P."/>
            <person name="Kanchanasin P."/>
            <person name="Tanasupawat S."/>
            <person name="Phongsopitanun W."/>
        </authorList>
    </citation>
    <scope>NUCLEOTIDE SEQUENCE</scope>
    <source>
        <strain evidence="7">JCM 31032</strain>
    </source>
</reference>
<evidence type="ECO:0000256" key="1">
    <source>
        <dbReference type="ARBA" id="ARBA00007381"/>
    </source>
</evidence>
<dbReference type="EMBL" id="JAJOMB010000003">
    <property type="protein sequence ID" value="MCD5310432.1"/>
    <property type="molecule type" value="Genomic_DNA"/>
</dbReference>
<keyword evidence="6" id="KW-0812">Transmembrane</keyword>
<dbReference type="AlphaFoldDB" id="A0A9X1N8N3"/>
<keyword evidence="6" id="KW-0472">Membrane</keyword>
<dbReference type="GO" id="GO:0030968">
    <property type="term" value="P:endoplasmic reticulum unfolded protein response"/>
    <property type="evidence" value="ECO:0007669"/>
    <property type="project" value="TreeGrafter"/>
</dbReference>
<proteinExistence type="inferred from homology"/>
<sequence length="611" mass="64363">MSYVLGVDLGTTYTSAAVMEDGGEPRIFSLGDHEFFVPSVLVMEKGHDVVVGEAAERRAATSPESTAREFKRRLGDATPVILDGVPYSPQALMAVLLQWVLDAVTARQGEPPAGVAVTYPANWGEYRKEILAQAVEQVGIKNLVLLTEPEAAAVEYAAMNRIDPGGTVGVYDLGGGTFDAAMLRRGERQFELVGRPVGVEQLGGIDFDEAVFDHVRRVIGDDALDVDLSDPVMNTALHKLRRDCVLAKEALSHDVETTIPVNLPSANLVVRLTRAELEESIRPLLDLTLEAFRRSLESSELAAADLNAVLLAGGSSRIPLISELLSDDLGRPVAVNADPKQIVAMGAAIRAHELLATKLVAARSEITGEPVPEPAQPVIPQKRVRSAPVTRTVSWRPIALRAAAVLVAAATAGLAVTGIEDQWLLASTAVDKPDRESDLDNSLSITDTGEDSVRITLAGVSLALPGTSVSDEGVDLSNYKYILTGPFAVEQGNTESTVVHPAVDNGLGGLLSFSGVAAMILLLFASNSAQSLLRLVRRRNLAAPHTTLKVALSGALAGVSACALGWTTGDHLLTPELLGACTVGGLIAGAMLAKAEVGVGLRALARSGPRR</sequence>
<evidence type="ECO:0000313" key="7">
    <source>
        <dbReference type="EMBL" id="MCD5310432.1"/>
    </source>
</evidence>
<dbReference type="PRINTS" id="PR00301">
    <property type="entry name" value="HEATSHOCK70"/>
</dbReference>
<keyword evidence="4" id="KW-0346">Stress response</keyword>
<organism evidence="7 8">
    <name type="scientific">Kineosporia babensis</name>
    <dbReference type="NCBI Taxonomy" id="499548"/>
    <lineage>
        <taxon>Bacteria</taxon>
        <taxon>Bacillati</taxon>
        <taxon>Actinomycetota</taxon>
        <taxon>Actinomycetes</taxon>
        <taxon>Kineosporiales</taxon>
        <taxon>Kineosporiaceae</taxon>
        <taxon>Kineosporia</taxon>
    </lineage>
</organism>
<protein>
    <submittedName>
        <fullName evidence="7">Hsp70 family protein</fullName>
    </submittedName>
</protein>
<dbReference type="SUPFAM" id="SSF53067">
    <property type="entry name" value="Actin-like ATPase domain"/>
    <property type="match status" value="2"/>
</dbReference>
<dbReference type="InterPro" id="IPR043129">
    <property type="entry name" value="ATPase_NBD"/>
</dbReference>
<dbReference type="Gene3D" id="3.30.420.40">
    <property type="match status" value="2"/>
</dbReference>
<accession>A0A9X1N8N3</accession>
<dbReference type="RefSeq" id="WP_231439364.1">
    <property type="nucleotide sequence ID" value="NZ_JAJOMB010000003.1"/>
</dbReference>
<dbReference type="PROSITE" id="PS01036">
    <property type="entry name" value="HSP70_3"/>
    <property type="match status" value="1"/>
</dbReference>
<keyword evidence="6" id="KW-1133">Transmembrane helix</keyword>